<dbReference type="SUPFAM" id="SSF53850">
    <property type="entry name" value="Periplasmic binding protein-like II"/>
    <property type="match status" value="1"/>
</dbReference>
<sequence length="104" mass="10977">MPAGLLRIALPRLVAERRVLPGLPAFLARYPQVEVELCVQAALSDLVAVGFDAGIRLGESLARGMIAVPIGPPEQQVVVATPAYLQRHGVPASPHALDGHACIR</sequence>
<dbReference type="AlphaFoldDB" id="A0A7V8FDH1"/>
<dbReference type="PANTHER" id="PTHR30537:SF1">
    <property type="entry name" value="HTH-TYPE TRANSCRIPTIONAL REGULATOR PGRR"/>
    <property type="match status" value="1"/>
</dbReference>
<evidence type="ECO:0000259" key="2">
    <source>
        <dbReference type="Pfam" id="PF03466"/>
    </source>
</evidence>
<dbReference type="InterPro" id="IPR058163">
    <property type="entry name" value="LysR-type_TF_proteobact-type"/>
</dbReference>
<dbReference type="EMBL" id="WNDS01000005">
    <property type="protein sequence ID" value="KAF1013222.1"/>
    <property type="molecule type" value="Genomic_DNA"/>
</dbReference>
<feature type="domain" description="LysR substrate-binding" evidence="2">
    <location>
        <begin position="2"/>
        <end position="103"/>
    </location>
</feature>
<dbReference type="GO" id="GO:0006351">
    <property type="term" value="P:DNA-templated transcription"/>
    <property type="evidence" value="ECO:0007669"/>
    <property type="project" value="TreeGrafter"/>
</dbReference>
<protein>
    <submittedName>
        <fullName evidence="3">HTH-type transcriptional regulator PgrR</fullName>
    </submittedName>
</protein>
<dbReference type="Gene3D" id="3.40.190.290">
    <property type="match status" value="1"/>
</dbReference>
<dbReference type="InterPro" id="IPR005119">
    <property type="entry name" value="LysR_subst-bd"/>
</dbReference>
<reference evidence="4" key="1">
    <citation type="journal article" date="2020" name="MBio">
        <title>Horizontal gene transfer to a defensive symbiont with a reduced genome amongst a multipartite beetle microbiome.</title>
        <authorList>
            <person name="Waterworth S.C."/>
            <person name="Florez L.V."/>
            <person name="Rees E.R."/>
            <person name="Hertweck C."/>
            <person name="Kaltenpoth M."/>
            <person name="Kwan J.C."/>
        </authorList>
    </citation>
    <scope>NUCLEOTIDE SEQUENCE [LARGE SCALE GENOMIC DNA]</scope>
</reference>
<comment type="similarity">
    <text evidence="1">Belongs to the LysR transcriptional regulatory family.</text>
</comment>
<evidence type="ECO:0000256" key="1">
    <source>
        <dbReference type="ARBA" id="ARBA00009437"/>
    </source>
</evidence>
<dbReference type="GO" id="GO:0003700">
    <property type="term" value="F:DNA-binding transcription factor activity"/>
    <property type="evidence" value="ECO:0007669"/>
    <property type="project" value="TreeGrafter"/>
</dbReference>
<dbReference type="PANTHER" id="PTHR30537">
    <property type="entry name" value="HTH-TYPE TRANSCRIPTIONAL REGULATOR"/>
    <property type="match status" value="1"/>
</dbReference>
<proteinExistence type="inferred from homology"/>
<accession>A0A7V8FDH1</accession>
<evidence type="ECO:0000313" key="4">
    <source>
        <dbReference type="Proteomes" id="UP000487117"/>
    </source>
</evidence>
<dbReference type="Proteomes" id="UP000487117">
    <property type="component" value="Unassembled WGS sequence"/>
</dbReference>
<name>A0A7V8FDH1_STEMA</name>
<dbReference type="Pfam" id="PF03466">
    <property type="entry name" value="LysR_substrate"/>
    <property type="match status" value="1"/>
</dbReference>
<comment type="caution">
    <text evidence="3">The sequence shown here is derived from an EMBL/GenBank/DDBJ whole genome shotgun (WGS) entry which is preliminary data.</text>
</comment>
<evidence type="ECO:0000313" key="3">
    <source>
        <dbReference type="EMBL" id="KAF1013222.1"/>
    </source>
</evidence>
<organism evidence="3 4">
    <name type="scientific">Stenotrophomonas maltophilia</name>
    <name type="common">Pseudomonas maltophilia</name>
    <name type="synonym">Xanthomonas maltophilia</name>
    <dbReference type="NCBI Taxonomy" id="40324"/>
    <lineage>
        <taxon>Bacteria</taxon>
        <taxon>Pseudomonadati</taxon>
        <taxon>Pseudomonadota</taxon>
        <taxon>Gammaproteobacteria</taxon>
        <taxon>Lysobacterales</taxon>
        <taxon>Lysobacteraceae</taxon>
        <taxon>Stenotrophomonas</taxon>
        <taxon>Stenotrophomonas maltophilia group</taxon>
    </lineage>
</organism>
<gene>
    <name evidence="3" type="primary">pgrR_9</name>
    <name evidence="3" type="ORF">GAK31_03371</name>
</gene>
<dbReference type="GO" id="GO:0043565">
    <property type="term" value="F:sequence-specific DNA binding"/>
    <property type="evidence" value="ECO:0007669"/>
    <property type="project" value="TreeGrafter"/>
</dbReference>